<dbReference type="GO" id="GO:0005524">
    <property type="term" value="F:ATP binding"/>
    <property type="evidence" value="ECO:0007669"/>
    <property type="project" value="UniProtKB-KW"/>
</dbReference>
<dbReference type="Pfam" id="PF02562">
    <property type="entry name" value="PhoH"/>
    <property type="match status" value="1"/>
</dbReference>
<keyword evidence="4" id="KW-0547">Nucleotide-binding</keyword>
<evidence type="ECO:0000313" key="8">
    <source>
        <dbReference type="EMBL" id="PIZ14513.1"/>
    </source>
</evidence>
<dbReference type="PANTHER" id="PTHR30473:SF1">
    <property type="entry name" value="PHOH-LIKE PROTEIN"/>
    <property type="match status" value="1"/>
</dbReference>
<dbReference type="InterPro" id="IPR003714">
    <property type="entry name" value="PhoH"/>
</dbReference>
<dbReference type="AlphaFoldDB" id="A0A2M7S5F5"/>
<dbReference type="GO" id="GO:0005829">
    <property type="term" value="C:cytosol"/>
    <property type="evidence" value="ECO:0007669"/>
    <property type="project" value="TreeGrafter"/>
</dbReference>
<evidence type="ECO:0000256" key="4">
    <source>
        <dbReference type="ARBA" id="ARBA00022741"/>
    </source>
</evidence>
<evidence type="ECO:0000313" key="9">
    <source>
        <dbReference type="Proteomes" id="UP000229307"/>
    </source>
</evidence>
<organism evidence="8 9">
    <name type="scientific">Candidatus Desantisbacteria bacterium CG_4_10_14_0_8_um_filter_48_22</name>
    <dbReference type="NCBI Taxonomy" id="1974543"/>
    <lineage>
        <taxon>Bacteria</taxon>
        <taxon>Candidatus Desantisiibacteriota</taxon>
    </lineage>
</organism>
<gene>
    <name evidence="8" type="ORF">COY52_12415</name>
</gene>
<comment type="caution">
    <text evidence="8">The sequence shown here is derived from an EMBL/GenBank/DDBJ whole genome shotgun (WGS) entry which is preliminary data.</text>
</comment>
<proteinExistence type="inferred from homology"/>
<dbReference type="Gene3D" id="3.40.50.300">
    <property type="entry name" value="P-loop containing nucleotide triphosphate hydrolases"/>
    <property type="match status" value="1"/>
</dbReference>
<name>A0A2M7S5F5_9BACT</name>
<dbReference type="EMBL" id="PFMR01000342">
    <property type="protein sequence ID" value="PIZ14513.1"/>
    <property type="molecule type" value="Genomic_DNA"/>
</dbReference>
<dbReference type="InterPro" id="IPR051451">
    <property type="entry name" value="PhoH2-like"/>
</dbReference>
<dbReference type="InterPro" id="IPR027417">
    <property type="entry name" value="P-loop_NTPase"/>
</dbReference>
<reference evidence="9" key="1">
    <citation type="submission" date="2017-09" db="EMBL/GenBank/DDBJ databases">
        <title>Depth-based differentiation of microbial function through sediment-hosted aquifers and enrichment of novel symbionts in the deep terrestrial subsurface.</title>
        <authorList>
            <person name="Probst A.J."/>
            <person name="Ladd B."/>
            <person name="Jarett J.K."/>
            <person name="Geller-Mcgrath D.E."/>
            <person name="Sieber C.M.K."/>
            <person name="Emerson J.B."/>
            <person name="Anantharaman K."/>
            <person name="Thomas B.C."/>
            <person name="Malmstrom R."/>
            <person name="Stieglmeier M."/>
            <person name="Klingl A."/>
            <person name="Woyke T."/>
            <person name="Ryan C.M."/>
            <person name="Banfield J.F."/>
        </authorList>
    </citation>
    <scope>NUCLEOTIDE SEQUENCE [LARGE SCALE GENOMIC DNA]</scope>
</reference>
<keyword evidence="5" id="KW-0067">ATP-binding</keyword>
<evidence type="ECO:0000256" key="3">
    <source>
        <dbReference type="ARBA" id="ARBA00022490"/>
    </source>
</evidence>
<evidence type="ECO:0000256" key="2">
    <source>
        <dbReference type="ARBA" id="ARBA00010393"/>
    </source>
</evidence>
<dbReference type="FunFam" id="3.40.50.300:FF:000013">
    <property type="entry name" value="PhoH family ATPase"/>
    <property type="match status" value="1"/>
</dbReference>
<evidence type="ECO:0000259" key="7">
    <source>
        <dbReference type="Pfam" id="PF02562"/>
    </source>
</evidence>
<sequence length="313" mass="34973">MVIGSVDESLKLFGQNDRNVRMLNQQLTSVKLIPRGNELIIRGEKDDVENASRIVLQLIDIAKSGREVEERDVGNTVRSNTMPGPALKRAAEYEIPTQKKVIHPKTAGQQKYLQSIQENDLIFSIGPAGTGKTYLAMAMAVKSLLGREIGRIILTRPVVEAGEKLGFLPGDINAKVDPYFRPLYDALYEMMEVEKLTNFIEKGIIEIAPLAFMRGRTLNDSFIILDEAQNTTREQMKMFLTRLGFGSRAVITGDITQVDLEDDKESGLVQIQGVLKGIKGISFAYLTQEDVVRHELVQKIVRAYEQYSANNKG</sequence>
<evidence type="ECO:0000256" key="5">
    <source>
        <dbReference type="ARBA" id="ARBA00022840"/>
    </source>
</evidence>
<dbReference type="Proteomes" id="UP000229307">
    <property type="component" value="Unassembled WGS sequence"/>
</dbReference>
<dbReference type="SUPFAM" id="SSF52540">
    <property type="entry name" value="P-loop containing nucleoside triphosphate hydrolases"/>
    <property type="match status" value="1"/>
</dbReference>
<comment type="subcellular location">
    <subcellularLocation>
        <location evidence="1">Cytoplasm</location>
    </subcellularLocation>
</comment>
<protein>
    <recommendedName>
        <fullName evidence="6">PhoH-like protein</fullName>
    </recommendedName>
</protein>
<evidence type="ECO:0000256" key="6">
    <source>
        <dbReference type="ARBA" id="ARBA00039970"/>
    </source>
</evidence>
<comment type="similarity">
    <text evidence="2">Belongs to the PhoH family.</text>
</comment>
<accession>A0A2M7S5F5</accession>
<dbReference type="PANTHER" id="PTHR30473">
    <property type="entry name" value="PROTEIN PHOH"/>
    <property type="match status" value="1"/>
</dbReference>
<feature type="domain" description="PhoH-like protein" evidence="7">
    <location>
        <begin position="102"/>
        <end position="305"/>
    </location>
</feature>
<keyword evidence="3" id="KW-0963">Cytoplasm</keyword>
<evidence type="ECO:0000256" key="1">
    <source>
        <dbReference type="ARBA" id="ARBA00004496"/>
    </source>
</evidence>